<dbReference type="SFLD" id="SFLDG01067">
    <property type="entry name" value="SPASM/twitch_domain_containing"/>
    <property type="match status" value="1"/>
</dbReference>
<evidence type="ECO:0000259" key="5">
    <source>
        <dbReference type="Pfam" id="PF04055"/>
    </source>
</evidence>
<dbReference type="PANTHER" id="PTHR11228:SF7">
    <property type="entry name" value="PQQA PEPTIDE CYCLASE"/>
    <property type="match status" value="1"/>
</dbReference>
<dbReference type="GO" id="GO:0046872">
    <property type="term" value="F:metal ion binding"/>
    <property type="evidence" value="ECO:0007669"/>
    <property type="project" value="UniProtKB-KW"/>
</dbReference>
<dbReference type="RefSeq" id="WP_151865954.1">
    <property type="nucleotide sequence ID" value="NZ_WBZB01000025.1"/>
</dbReference>
<dbReference type="InterPro" id="IPR058240">
    <property type="entry name" value="rSAM_sf"/>
</dbReference>
<evidence type="ECO:0000256" key="4">
    <source>
        <dbReference type="ARBA" id="ARBA00023014"/>
    </source>
</evidence>
<dbReference type="InterPro" id="IPR050377">
    <property type="entry name" value="Radical_SAM_PqqE_MftC-like"/>
</dbReference>
<dbReference type="SFLD" id="SFLDS00029">
    <property type="entry name" value="Radical_SAM"/>
    <property type="match status" value="1"/>
</dbReference>
<dbReference type="Proteomes" id="UP000465601">
    <property type="component" value="Unassembled WGS sequence"/>
</dbReference>
<dbReference type="GO" id="GO:0003824">
    <property type="term" value="F:catalytic activity"/>
    <property type="evidence" value="ECO:0007669"/>
    <property type="project" value="InterPro"/>
</dbReference>
<dbReference type="Gene3D" id="3.20.20.70">
    <property type="entry name" value="Aldolase class I"/>
    <property type="match status" value="1"/>
</dbReference>
<feature type="domain" description="Radical SAM core" evidence="5">
    <location>
        <begin position="30"/>
        <end position="131"/>
    </location>
</feature>
<name>A0A833HNR2_9FIRM</name>
<dbReference type="Pfam" id="PF04055">
    <property type="entry name" value="Radical_SAM"/>
    <property type="match status" value="1"/>
</dbReference>
<reference evidence="7 8" key="1">
    <citation type="submission" date="2019-10" db="EMBL/GenBank/DDBJ databases">
        <title>Alkaliphilus serpentinus sp. nov. and Alkaliphilus pronyensis sp. nov., two novel anaerobic alkaliphilic species isolated from the serpentinized-hosted hydrothermal field of the Prony Bay (New Caledonia).</title>
        <authorList>
            <person name="Postec A."/>
        </authorList>
    </citation>
    <scope>NUCLEOTIDE SEQUENCE [LARGE SCALE GENOMIC DNA]</scope>
    <source>
        <strain evidence="7 8">LacT</strain>
    </source>
</reference>
<organism evidence="7 8">
    <name type="scientific">Alkaliphilus serpentinus</name>
    <dbReference type="NCBI Taxonomy" id="1482731"/>
    <lineage>
        <taxon>Bacteria</taxon>
        <taxon>Bacillati</taxon>
        <taxon>Bacillota</taxon>
        <taxon>Clostridia</taxon>
        <taxon>Peptostreptococcales</taxon>
        <taxon>Natronincolaceae</taxon>
        <taxon>Alkaliphilus</taxon>
    </lineage>
</organism>
<evidence type="ECO:0000256" key="3">
    <source>
        <dbReference type="ARBA" id="ARBA00023004"/>
    </source>
</evidence>
<evidence type="ECO:0000313" key="8">
    <source>
        <dbReference type="Proteomes" id="UP000465601"/>
    </source>
</evidence>
<dbReference type="PANTHER" id="PTHR11228">
    <property type="entry name" value="RADICAL SAM DOMAIN PROTEIN"/>
    <property type="match status" value="1"/>
</dbReference>
<dbReference type="InterPro" id="IPR013785">
    <property type="entry name" value="Aldolase_TIM"/>
</dbReference>
<comment type="caution">
    <text evidence="7">The sequence shown here is derived from an EMBL/GenBank/DDBJ whole genome shotgun (WGS) entry which is preliminary data.</text>
</comment>
<dbReference type="AlphaFoldDB" id="A0A833HNR2"/>
<dbReference type="OrthoDB" id="9810775at2"/>
<evidence type="ECO:0000313" key="7">
    <source>
        <dbReference type="EMBL" id="KAB3529855.1"/>
    </source>
</evidence>
<keyword evidence="8" id="KW-1185">Reference proteome</keyword>
<evidence type="ECO:0000256" key="2">
    <source>
        <dbReference type="ARBA" id="ARBA00022723"/>
    </source>
</evidence>
<protein>
    <submittedName>
        <fullName evidence="7">Radical SAM protein</fullName>
    </submittedName>
</protein>
<dbReference type="SUPFAM" id="SSF102114">
    <property type="entry name" value="Radical SAM enzymes"/>
    <property type="match status" value="1"/>
</dbReference>
<evidence type="ECO:0000259" key="6">
    <source>
        <dbReference type="Pfam" id="PF13186"/>
    </source>
</evidence>
<sequence length="320" mass="37022">MAYSRILTYYNEAKILYNGGICKPRTAIIYPVYGCNLDCKGCICQSDNYNPIYMDFEKFKKLITELKEYGVESIEFCGGGEPLLHPYIKEMITYITEDKKLAFGIMTNGILLDDEISNLIINNASYIRISLYDSTFYEVFDGLKKLIELKKSNGSTIEVSSKLLVSNRNIDMIPSQCVELTYLDLNLISIKAERNSECEITVQQAKELSQLLKQINSEVIVVGLEKSIINEKCWMSPIHALIDPYGDLYICCYYVNRPDKHRIGNVFEKTFSQIWASQIHKEKINNIVVDECNLYDCRWHSYNKQMRNLLDGNKVYYLFC</sequence>
<dbReference type="Pfam" id="PF13186">
    <property type="entry name" value="SPASM"/>
    <property type="match status" value="1"/>
</dbReference>
<dbReference type="InterPro" id="IPR007197">
    <property type="entry name" value="rSAM"/>
</dbReference>
<gene>
    <name evidence="7" type="ORF">F8153_08635</name>
</gene>
<dbReference type="InterPro" id="IPR023885">
    <property type="entry name" value="4Fe4S-binding_SPASM_dom"/>
</dbReference>
<evidence type="ECO:0000256" key="1">
    <source>
        <dbReference type="ARBA" id="ARBA00022691"/>
    </source>
</evidence>
<dbReference type="CDD" id="cd01335">
    <property type="entry name" value="Radical_SAM"/>
    <property type="match status" value="1"/>
</dbReference>
<keyword evidence="2" id="KW-0479">Metal-binding</keyword>
<proteinExistence type="predicted"/>
<dbReference type="EMBL" id="WBZB01000025">
    <property type="protein sequence ID" value="KAB3529855.1"/>
    <property type="molecule type" value="Genomic_DNA"/>
</dbReference>
<feature type="domain" description="4Fe4S-binding SPASM" evidence="6">
    <location>
        <begin position="233"/>
        <end position="293"/>
    </location>
</feature>
<dbReference type="CDD" id="cd21109">
    <property type="entry name" value="SPASM"/>
    <property type="match status" value="1"/>
</dbReference>
<keyword evidence="4" id="KW-0411">Iron-sulfur</keyword>
<dbReference type="GO" id="GO:0051536">
    <property type="term" value="F:iron-sulfur cluster binding"/>
    <property type="evidence" value="ECO:0007669"/>
    <property type="project" value="UniProtKB-KW"/>
</dbReference>
<accession>A0A833HNR2</accession>
<keyword evidence="1" id="KW-0949">S-adenosyl-L-methionine</keyword>
<keyword evidence="3" id="KW-0408">Iron</keyword>